<dbReference type="GO" id="GO:0003700">
    <property type="term" value="F:DNA-binding transcription factor activity"/>
    <property type="evidence" value="ECO:0007669"/>
    <property type="project" value="TreeGrafter"/>
</dbReference>
<dbReference type="Gene3D" id="3.40.50.2300">
    <property type="match status" value="2"/>
</dbReference>
<evidence type="ECO:0000259" key="4">
    <source>
        <dbReference type="PROSITE" id="PS50932"/>
    </source>
</evidence>
<evidence type="ECO:0000256" key="1">
    <source>
        <dbReference type="ARBA" id="ARBA00023015"/>
    </source>
</evidence>
<dbReference type="InterPro" id="IPR010982">
    <property type="entry name" value="Lambda_DNA-bd_dom_sf"/>
</dbReference>
<keyword evidence="2" id="KW-0238">DNA-binding</keyword>
<dbReference type="PROSITE" id="PS50932">
    <property type="entry name" value="HTH_LACI_2"/>
    <property type="match status" value="1"/>
</dbReference>
<evidence type="ECO:0000313" key="5">
    <source>
        <dbReference type="EMBL" id="GHB90604.1"/>
    </source>
</evidence>
<dbReference type="AlphaFoldDB" id="A0A8J3GBY6"/>
<keyword evidence="6" id="KW-1185">Reference proteome</keyword>
<reference evidence="5" key="1">
    <citation type="journal article" date="2014" name="Int. J. Syst. Evol. Microbiol.">
        <title>Complete genome sequence of Corynebacterium casei LMG S-19264T (=DSM 44701T), isolated from a smear-ripened cheese.</title>
        <authorList>
            <consortium name="US DOE Joint Genome Institute (JGI-PGF)"/>
            <person name="Walter F."/>
            <person name="Albersmeier A."/>
            <person name="Kalinowski J."/>
            <person name="Ruckert C."/>
        </authorList>
    </citation>
    <scope>NUCLEOTIDE SEQUENCE</scope>
    <source>
        <strain evidence="5">KCTC 12870</strain>
    </source>
</reference>
<evidence type="ECO:0000256" key="2">
    <source>
        <dbReference type="ARBA" id="ARBA00023125"/>
    </source>
</evidence>
<keyword evidence="1" id="KW-0805">Transcription regulation</keyword>
<dbReference type="SUPFAM" id="SSF53822">
    <property type="entry name" value="Periplasmic binding protein-like I"/>
    <property type="match status" value="1"/>
</dbReference>
<dbReference type="InterPro" id="IPR001761">
    <property type="entry name" value="Peripla_BP/Lac1_sug-bd_dom"/>
</dbReference>
<sequence>MSSIKEVAHLAGVSTATVSRMMANKSYVSDDTRARVQAAIDELNYQPNRVAQRLREQQSRILGLIVSDIQNPFFSELARSVEKFAQGRGYSVFICNTDEDGAQEQRYLDLMQQEKVAGLIISPTRQVAKRLERLAKSNLPIVTIDRQVDSSFDAVLIDNEDAALRLTERVIASGYQRIAGIFGHLSFTAEERLAGFRKALEAHGMQPHSMLRTPAFENEGYSAMESLLCASGPPDAVVCSSALLATGAYQAVKAAGLELPEAFGFACFDDPAWARCVSPRVTVIRQPTKLIGESAAELLFKRVENGQRSASLIRLQGELVERESLR</sequence>
<proteinExistence type="predicted"/>
<organism evidence="5 6">
    <name type="scientific">Cerasicoccus arenae</name>
    <dbReference type="NCBI Taxonomy" id="424488"/>
    <lineage>
        <taxon>Bacteria</taxon>
        <taxon>Pseudomonadati</taxon>
        <taxon>Verrucomicrobiota</taxon>
        <taxon>Opitutia</taxon>
        <taxon>Puniceicoccales</taxon>
        <taxon>Cerasicoccaceae</taxon>
        <taxon>Cerasicoccus</taxon>
    </lineage>
</organism>
<dbReference type="PANTHER" id="PTHR30146">
    <property type="entry name" value="LACI-RELATED TRANSCRIPTIONAL REPRESSOR"/>
    <property type="match status" value="1"/>
</dbReference>
<dbReference type="GO" id="GO:0000976">
    <property type="term" value="F:transcription cis-regulatory region binding"/>
    <property type="evidence" value="ECO:0007669"/>
    <property type="project" value="TreeGrafter"/>
</dbReference>
<dbReference type="RefSeq" id="WP_189510899.1">
    <property type="nucleotide sequence ID" value="NZ_BMXG01000001.1"/>
</dbReference>
<evidence type="ECO:0000256" key="3">
    <source>
        <dbReference type="ARBA" id="ARBA00023163"/>
    </source>
</evidence>
<protein>
    <submittedName>
        <fullName evidence="5">LacI family transcriptional regulator</fullName>
    </submittedName>
</protein>
<comment type="caution">
    <text evidence="5">The sequence shown here is derived from an EMBL/GenBank/DDBJ whole genome shotgun (WGS) entry which is preliminary data.</text>
</comment>
<name>A0A8J3GBY6_9BACT</name>
<dbReference type="Gene3D" id="1.10.260.40">
    <property type="entry name" value="lambda repressor-like DNA-binding domains"/>
    <property type="match status" value="1"/>
</dbReference>
<dbReference type="Pfam" id="PF00356">
    <property type="entry name" value="LacI"/>
    <property type="match status" value="1"/>
</dbReference>
<dbReference type="PANTHER" id="PTHR30146:SF145">
    <property type="entry name" value="RIBOSE OPERON REPRESSOR"/>
    <property type="match status" value="1"/>
</dbReference>
<evidence type="ECO:0000313" key="6">
    <source>
        <dbReference type="Proteomes" id="UP000642829"/>
    </source>
</evidence>
<keyword evidence="3" id="KW-0804">Transcription</keyword>
<dbReference type="Pfam" id="PF00532">
    <property type="entry name" value="Peripla_BP_1"/>
    <property type="match status" value="1"/>
</dbReference>
<dbReference type="InterPro" id="IPR000843">
    <property type="entry name" value="HTH_LacI"/>
</dbReference>
<dbReference type="Proteomes" id="UP000642829">
    <property type="component" value="Unassembled WGS sequence"/>
</dbReference>
<gene>
    <name evidence="5" type="ORF">GCM10007047_01730</name>
</gene>
<dbReference type="EMBL" id="BMXG01000001">
    <property type="protein sequence ID" value="GHB90604.1"/>
    <property type="molecule type" value="Genomic_DNA"/>
</dbReference>
<dbReference type="CDD" id="cd01392">
    <property type="entry name" value="HTH_LacI"/>
    <property type="match status" value="1"/>
</dbReference>
<dbReference type="InterPro" id="IPR028082">
    <property type="entry name" value="Peripla_BP_I"/>
</dbReference>
<feature type="domain" description="HTH lacI-type" evidence="4">
    <location>
        <begin position="2"/>
        <end position="56"/>
    </location>
</feature>
<accession>A0A8J3GBY6</accession>
<dbReference type="SMART" id="SM00354">
    <property type="entry name" value="HTH_LACI"/>
    <property type="match status" value="1"/>
</dbReference>
<dbReference type="PROSITE" id="PS00356">
    <property type="entry name" value="HTH_LACI_1"/>
    <property type="match status" value="1"/>
</dbReference>
<reference evidence="5" key="2">
    <citation type="submission" date="2020-09" db="EMBL/GenBank/DDBJ databases">
        <authorList>
            <person name="Sun Q."/>
            <person name="Kim S."/>
        </authorList>
    </citation>
    <scope>NUCLEOTIDE SEQUENCE</scope>
    <source>
        <strain evidence="5">KCTC 12870</strain>
    </source>
</reference>
<dbReference type="SUPFAM" id="SSF47413">
    <property type="entry name" value="lambda repressor-like DNA-binding domains"/>
    <property type="match status" value="1"/>
</dbReference>